<evidence type="ECO:0000313" key="11">
    <source>
        <dbReference type="Proteomes" id="UP000283003"/>
    </source>
</evidence>
<comment type="caution">
    <text evidence="10">The sequence shown here is derived from an EMBL/GenBank/DDBJ whole genome shotgun (WGS) entry which is preliminary data.</text>
</comment>
<feature type="transmembrane region" description="Helical" evidence="8">
    <location>
        <begin position="82"/>
        <end position="103"/>
    </location>
</feature>
<dbReference type="Proteomes" id="UP000283003">
    <property type="component" value="Unassembled WGS sequence"/>
</dbReference>
<dbReference type="GO" id="GO:0005886">
    <property type="term" value="C:plasma membrane"/>
    <property type="evidence" value="ECO:0007669"/>
    <property type="project" value="UniProtKB-SubCell"/>
</dbReference>
<feature type="domain" description="Ancillary SecYEG translocon subunit/Cell division coordinator CpoB TPR" evidence="9">
    <location>
        <begin position="81"/>
        <end position="242"/>
    </location>
</feature>
<evidence type="ECO:0000256" key="4">
    <source>
        <dbReference type="ARBA" id="ARBA00022692"/>
    </source>
</evidence>
<sequence length="305" mass="32595">MAGDVFPVLRALPLKRCFSAPKPHAFTNLLCRKGRSLALRPDNSITPADKKAVQDEARQDVFLREVDEAVRQDQMATAARRFGIPLAIAVVLGIAGLGGYLFWQSQQHARAEADAVELTLAVDRLEANQPDAALTKIAPLASSEFAGTRVPAQLLQAGIAQGKGEADKAAKLYAAIAADADAPQPMRDLATVRLVSLQYDTMKSADVIAKLKPLAVPGKAFFASAGEMVGMAYIEQGKTDLAGPLFAEISRDEKAPEALRARARQIAGLLGTDAIDDVEELMEQIERNSAARQSAQQQAVQPTGQ</sequence>
<dbReference type="InterPro" id="IPR018704">
    <property type="entry name" value="SecYEG/CpoB_TPR"/>
</dbReference>
<gene>
    <name evidence="10" type="ORF">EKN06_05095</name>
</gene>
<accession>A0A437H1P4</accession>
<protein>
    <submittedName>
        <fullName evidence="10">Tetratricopeptide repeat protein</fullName>
    </submittedName>
</protein>
<dbReference type="AlphaFoldDB" id="A0A437H1P4"/>
<keyword evidence="7" id="KW-0143">Chaperone</keyword>
<keyword evidence="3" id="KW-1003">Cell membrane</keyword>
<name>A0A437H1P4_9SPHN</name>
<reference evidence="10 11" key="1">
    <citation type="submission" date="2018-12" db="EMBL/GenBank/DDBJ databases">
        <title>Croceicoccus ponticola sp. nov., a lipolytic bacterium isolated from seawater.</title>
        <authorList>
            <person name="Yoon J.-H."/>
        </authorList>
    </citation>
    <scope>NUCLEOTIDE SEQUENCE [LARGE SCALE GENOMIC DNA]</scope>
    <source>
        <strain evidence="10 11">GM-16</strain>
    </source>
</reference>
<proteinExistence type="predicted"/>
<keyword evidence="6 8" id="KW-0472">Membrane</keyword>
<dbReference type="EMBL" id="RXOL01000001">
    <property type="protein sequence ID" value="RVQ69545.1"/>
    <property type="molecule type" value="Genomic_DNA"/>
</dbReference>
<evidence type="ECO:0000256" key="5">
    <source>
        <dbReference type="ARBA" id="ARBA00022989"/>
    </source>
</evidence>
<keyword evidence="4 8" id="KW-0812">Transmembrane</keyword>
<dbReference type="GO" id="GO:0044877">
    <property type="term" value="F:protein-containing complex binding"/>
    <property type="evidence" value="ECO:0007669"/>
    <property type="project" value="InterPro"/>
</dbReference>
<dbReference type="OrthoDB" id="7173339at2"/>
<comment type="subcellular location">
    <subcellularLocation>
        <location evidence="2">Cell membrane</location>
    </subcellularLocation>
    <subcellularLocation>
        <location evidence="1">Membrane</location>
        <topology evidence="1">Single-pass membrane protein</topology>
    </subcellularLocation>
</comment>
<keyword evidence="11" id="KW-1185">Reference proteome</keyword>
<organism evidence="10 11">
    <name type="scientific">Croceicoccus ponticola</name>
    <dbReference type="NCBI Taxonomy" id="2217664"/>
    <lineage>
        <taxon>Bacteria</taxon>
        <taxon>Pseudomonadati</taxon>
        <taxon>Pseudomonadota</taxon>
        <taxon>Alphaproteobacteria</taxon>
        <taxon>Sphingomonadales</taxon>
        <taxon>Erythrobacteraceae</taxon>
        <taxon>Croceicoccus</taxon>
    </lineage>
</organism>
<evidence type="ECO:0000313" key="10">
    <source>
        <dbReference type="EMBL" id="RVQ69545.1"/>
    </source>
</evidence>
<dbReference type="InterPro" id="IPR026039">
    <property type="entry name" value="YfgM"/>
</dbReference>
<keyword evidence="5 8" id="KW-1133">Transmembrane helix</keyword>
<evidence type="ECO:0000256" key="1">
    <source>
        <dbReference type="ARBA" id="ARBA00004167"/>
    </source>
</evidence>
<dbReference type="PANTHER" id="PTHR38035">
    <property type="entry name" value="UPF0070 PROTEIN YFGM"/>
    <property type="match status" value="1"/>
</dbReference>
<evidence type="ECO:0000256" key="6">
    <source>
        <dbReference type="ARBA" id="ARBA00023136"/>
    </source>
</evidence>
<dbReference type="Pfam" id="PF09976">
    <property type="entry name" value="TPR_21"/>
    <property type="match status" value="1"/>
</dbReference>
<evidence type="ECO:0000256" key="2">
    <source>
        <dbReference type="ARBA" id="ARBA00004236"/>
    </source>
</evidence>
<evidence type="ECO:0000256" key="7">
    <source>
        <dbReference type="ARBA" id="ARBA00023186"/>
    </source>
</evidence>
<evidence type="ECO:0000259" key="9">
    <source>
        <dbReference type="Pfam" id="PF09976"/>
    </source>
</evidence>
<dbReference type="PANTHER" id="PTHR38035:SF1">
    <property type="entry name" value="ANCILLARY SECYEG TRANSLOCON SUBUNIT"/>
    <property type="match status" value="1"/>
</dbReference>
<evidence type="ECO:0000256" key="3">
    <source>
        <dbReference type="ARBA" id="ARBA00022475"/>
    </source>
</evidence>
<evidence type="ECO:0000256" key="8">
    <source>
        <dbReference type="SAM" id="Phobius"/>
    </source>
</evidence>